<evidence type="ECO:0000313" key="3">
    <source>
        <dbReference type="Proteomes" id="UP000320055"/>
    </source>
</evidence>
<name>A0A563VUY2_9CYAN</name>
<dbReference type="OrthoDB" id="495798at2"/>
<dbReference type="AlphaFoldDB" id="A0A563VUY2"/>
<sequence length="103" mass="11683">MTDGETGKVFTEEDIETHHIVLVKDGGSDKAENLYQLQSACHKQEHIRSQFRGAINYDKVGQAFSRGWKYGLSGMIGNCHVPFFGEVREATFKPYPISMFRVL</sequence>
<dbReference type="RefSeq" id="WP_144873998.1">
    <property type="nucleotide sequence ID" value="NZ_LR214056.1"/>
</dbReference>
<dbReference type="EMBL" id="CAACVJ010000243">
    <property type="protein sequence ID" value="VEP15218.1"/>
    <property type="molecule type" value="Genomic_DNA"/>
</dbReference>
<keyword evidence="3" id="KW-1185">Reference proteome</keyword>
<reference evidence="2 3" key="1">
    <citation type="submission" date="2019-01" db="EMBL/GenBank/DDBJ databases">
        <authorList>
            <person name="Brito A."/>
        </authorList>
    </citation>
    <scope>NUCLEOTIDE SEQUENCE [LARGE SCALE GENOMIC DNA]</scope>
    <source>
        <strain evidence="2">1</strain>
    </source>
</reference>
<gene>
    <name evidence="2" type="ORF">H1P_3170006</name>
</gene>
<dbReference type="Proteomes" id="UP000320055">
    <property type="component" value="Unassembled WGS sequence"/>
</dbReference>
<dbReference type="GO" id="GO:0008270">
    <property type="term" value="F:zinc ion binding"/>
    <property type="evidence" value="ECO:0007669"/>
    <property type="project" value="InterPro"/>
</dbReference>
<protein>
    <recommendedName>
        <fullName evidence="1">HNH domain-containing protein</fullName>
    </recommendedName>
</protein>
<organism evidence="2 3">
    <name type="scientific">Hyella patelloides LEGE 07179</name>
    <dbReference type="NCBI Taxonomy" id="945734"/>
    <lineage>
        <taxon>Bacteria</taxon>
        <taxon>Bacillati</taxon>
        <taxon>Cyanobacteriota</taxon>
        <taxon>Cyanophyceae</taxon>
        <taxon>Pleurocapsales</taxon>
        <taxon>Hyellaceae</taxon>
        <taxon>Hyella</taxon>
    </lineage>
</organism>
<accession>A0A563VUY2</accession>
<dbReference type="Pfam" id="PF01844">
    <property type="entry name" value="HNH"/>
    <property type="match status" value="1"/>
</dbReference>
<proteinExistence type="predicted"/>
<evidence type="ECO:0000259" key="1">
    <source>
        <dbReference type="Pfam" id="PF01844"/>
    </source>
</evidence>
<feature type="domain" description="HNH" evidence="1">
    <location>
        <begin position="12"/>
        <end position="46"/>
    </location>
</feature>
<dbReference type="InterPro" id="IPR003615">
    <property type="entry name" value="HNH_nuc"/>
</dbReference>
<dbReference type="InterPro" id="IPR002711">
    <property type="entry name" value="HNH"/>
</dbReference>
<dbReference type="GO" id="GO:0004519">
    <property type="term" value="F:endonuclease activity"/>
    <property type="evidence" value="ECO:0007669"/>
    <property type="project" value="InterPro"/>
</dbReference>
<evidence type="ECO:0000313" key="2">
    <source>
        <dbReference type="EMBL" id="VEP15218.1"/>
    </source>
</evidence>
<dbReference type="CDD" id="cd00085">
    <property type="entry name" value="HNHc"/>
    <property type="match status" value="1"/>
</dbReference>
<dbReference type="GO" id="GO:0003676">
    <property type="term" value="F:nucleic acid binding"/>
    <property type="evidence" value="ECO:0007669"/>
    <property type="project" value="InterPro"/>
</dbReference>